<dbReference type="AlphaFoldDB" id="A0A4S4N2Y1"/>
<sequence length="127" mass="14454">MILLELFHLEREYCTITNYTLHFLIYSVLFYHPERFLPAIIPENDAPTTCFWITDDIQRFSTPSEQIYQLPVSTAKSMRAFAPRRKSNEIAALDPGLSTSIIGVIGVAGKKKGVRSSLNDEEPFVLM</sequence>
<proteinExistence type="predicted"/>
<accession>A0A4S4N2Y1</accession>
<dbReference type="EMBL" id="SGPM01000007">
    <property type="protein sequence ID" value="THH33336.1"/>
    <property type="molecule type" value="Genomic_DNA"/>
</dbReference>
<comment type="caution">
    <text evidence="1">The sequence shown here is derived from an EMBL/GenBank/DDBJ whole genome shotgun (WGS) entry which is preliminary data.</text>
</comment>
<dbReference type="Proteomes" id="UP000308730">
    <property type="component" value="Unassembled WGS sequence"/>
</dbReference>
<gene>
    <name evidence="1" type="ORF">EUX98_g828</name>
</gene>
<name>A0A4S4N2Y1_9APHY</name>
<keyword evidence="2" id="KW-1185">Reference proteome</keyword>
<reference evidence="1 2" key="1">
    <citation type="submission" date="2019-02" db="EMBL/GenBank/DDBJ databases">
        <title>Genome sequencing of the rare red list fungi Antrodiella citrinella (Flaviporus citrinellus).</title>
        <authorList>
            <person name="Buettner E."/>
            <person name="Kellner H."/>
        </authorList>
    </citation>
    <scope>NUCLEOTIDE SEQUENCE [LARGE SCALE GENOMIC DNA]</scope>
    <source>
        <strain evidence="1 2">DSM 108506</strain>
    </source>
</reference>
<protein>
    <submittedName>
        <fullName evidence="1">Uncharacterized protein</fullName>
    </submittedName>
</protein>
<evidence type="ECO:0000313" key="2">
    <source>
        <dbReference type="Proteomes" id="UP000308730"/>
    </source>
</evidence>
<evidence type="ECO:0000313" key="1">
    <source>
        <dbReference type="EMBL" id="THH33336.1"/>
    </source>
</evidence>
<organism evidence="1 2">
    <name type="scientific">Antrodiella citrinella</name>
    <dbReference type="NCBI Taxonomy" id="2447956"/>
    <lineage>
        <taxon>Eukaryota</taxon>
        <taxon>Fungi</taxon>
        <taxon>Dikarya</taxon>
        <taxon>Basidiomycota</taxon>
        <taxon>Agaricomycotina</taxon>
        <taxon>Agaricomycetes</taxon>
        <taxon>Polyporales</taxon>
        <taxon>Steccherinaceae</taxon>
        <taxon>Antrodiella</taxon>
    </lineage>
</organism>